<organism evidence="1 2">
    <name type="scientific">Fictibacillus norfolkensis</name>
    <dbReference type="NCBI Taxonomy" id="2762233"/>
    <lineage>
        <taxon>Bacteria</taxon>
        <taxon>Bacillati</taxon>
        <taxon>Bacillota</taxon>
        <taxon>Bacilli</taxon>
        <taxon>Bacillales</taxon>
        <taxon>Fictibacillaceae</taxon>
        <taxon>Fictibacillus</taxon>
    </lineage>
</organism>
<evidence type="ECO:0000313" key="2">
    <source>
        <dbReference type="Proteomes" id="UP000603641"/>
    </source>
</evidence>
<dbReference type="RefSeq" id="WP_191753113.1">
    <property type="nucleotide sequence ID" value="NZ_JACSQM010000002.1"/>
</dbReference>
<keyword evidence="2" id="KW-1185">Reference proteome</keyword>
<comment type="caution">
    <text evidence="1">The sequence shown here is derived from an EMBL/GenBank/DDBJ whole genome shotgun (WGS) entry which is preliminary data.</text>
</comment>
<sequence length="132" mass="15859">MNKRMVLLLSFAFILLMFSSAVIYKFVLEKNRYSSVSIVPEHRSDLPLYEGLEFQDHHYLIKGNHWYEIYKFYRDTLPHHGWKPVYKQAFIEDWGGFMLRFQKNDKELHIGGGWNPYSNETETIFDLNPVQH</sequence>
<name>A0ABR8SKS8_9BACL</name>
<dbReference type="Proteomes" id="UP000603641">
    <property type="component" value="Unassembled WGS sequence"/>
</dbReference>
<accession>A0ABR8SKS8</accession>
<proteinExistence type="predicted"/>
<protein>
    <submittedName>
        <fullName evidence="1">Uncharacterized protein</fullName>
    </submittedName>
</protein>
<dbReference type="EMBL" id="JACSQM010000002">
    <property type="protein sequence ID" value="MBD7963749.1"/>
    <property type="molecule type" value="Genomic_DNA"/>
</dbReference>
<gene>
    <name evidence="1" type="ORF">H9648_06735</name>
</gene>
<evidence type="ECO:0000313" key="1">
    <source>
        <dbReference type="EMBL" id="MBD7963749.1"/>
    </source>
</evidence>
<reference evidence="1 2" key="1">
    <citation type="submission" date="2020-08" db="EMBL/GenBank/DDBJ databases">
        <title>A Genomic Blueprint of the Chicken Gut Microbiome.</title>
        <authorList>
            <person name="Gilroy R."/>
            <person name="Ravi A."/>
            <person name="Getino M."/>
            <person name="Pursley I."/>
            <person name="Horton D.L."/>
            <person name="Alikhan N.-F."/>
            <person name="Baker D."/>
            <person name="Gharbi K."/>
            <person name="Hall N."/>
            <person name="Watson M."/>
            <person name="Adriaenssens E.M."/>
            <person name="Foster-Nyarko E."/>
            <person name="Jarju S."/>
            <person name="Secka A."/>
            <person name="Antonio M."/>
            <person name="Oren A."/>
            <person name="Chaudhuri R."/>
            <person name="La Ragione R.M."/>
            <person name="Hildebrand F."/>
            <person name="Pallen M.J."/>
        </authorList>
    </citation>
    <scope>NUCLEOTIDE SEQUENCE [LARGE SCALE GENOMIC DNA]</scope>
    <source>
        <strain evidence="1 2">Sa2CUA10</strain>
    </source>
</reference>